<dbReference type="Proteomes" id="UP000532010">
    <property type="component" value="Unassembled WGS sequence"/>
</dbReference>
<evidence type="ECO:0000313" key="1">
    <source>
        <dbReference type="EMBL" id="MBB3020678.1"/>
    </source>
</evidence>
<keyword evidence="2" id="KW-1185">Reference proteome</keyword>
<sequence length="45" mass="5255">MSVRKGKQACMEAQFWKALRKALYEDMKRAKRVPPSARMEWKAAA</sequence>
<dbReference type="AlphaFoldDB" id="A0A7W4YZ47"/>
<organism evidence="1 2">
    <name type="scientific">Microvirga lupini</name>
    <dbReference type="NCBI Taxonomy" id="420324"/>
    <lineage>
        <taxon>Bacteria</taxon>
        <taxon>Pseudomonadati</taxon>
        <taxon>Pseudomonadota</taxon>
        <taxon>Alphaproteobacteria</taxon>
        <taxon>Hyphomicrobiales</taxon>
        <taxon>Methylobacteriaceae</taxon>
        <taxon>Microvirga</taxon>
    </lineage>
</organism>
<accession>A0A7W4YZ47</accession>
<dbReference type="RefSeq" id="WP_183452894.1">
    <property type="nucleotide sequence ID" value="NZ_JACHWB010000005.1"/>
</dbReference>
<name>A0A7W4YZ47_9HYPH</name>
<protein>
    <submittedName>
        <fullName evidence="1">Uncharacterized protein</fullName>
    </submittedName>
</protein>
<comment type="caution">
    <text evidence="1">The sequence shown here is derived from an EMBL/GenBank/DDBJ whole genome shotgun (WGS) entry which is preliminary data.</text>
</comment>
<reference evidence="1 2" key="1">
    <citation type="submission" date="2020-08" db="EMBL/GenBank/DDBJ databases">
        <title>The Agave Microbiome: Exploring the role of microbial communities in plant adaptations to desert environments.</title>
        <authorList>
            <person name="Partida-Martinez L.P."/>
        </authorList>
    </citation>
    <scope>NUCLEOTIDE SEQUENCE [LARGE SCALE GENOMIC DNA]</scope>
    <source>
        <strain evidence="1 2">AT3.9</strain>
    </source>
</reference>
<proteinExistence type="predicted"/>
<dbReference type="EMBL" id="JACHWB010000005">
    <property type="protein sequence ID" value="MBB3020678.1"/>
    <property type="molecule type" value="Genomic_DNA"/>
</dbReference>
<evidence type="ECO:0000313" key="2">
    <source>
        <dbReference type="Proteomes" id="UP000532010"/>
    </source>
</evidence>
<gene>
    <name evidence="1" type="ORF">FHR70_003764</name>
</gene>